<dbReference type="RefSeq" id="WP_248354378.1">
    <property type="nucleotide sequence ID" value="NZ_AP025591.1"/>
</dbReference>
<sequence>MTPRAVAGVPLRAAAPFGAVVVALAVLPLLLDVYVLNLFTLAFVMIAGALAWNWMGGYVGQVSFGHAAMFGIGGFVAARLLLATPLPAPLAWLAGGLAAGIFALGAHPTLRLRGPYFSIATIGVGEASRLVFTYWERFTGGASGLSLPIVAGGKEALYLWALALAAAAVAASWTIRRSGLGLQLLAIKADVDAAADVGVSATFHQDLVFAISGAVVGVTGGLYASYFSYIEPNDMFGFDRSISFVLMCVIGGVGTVLGPVLGAIVFVLLRQFLLASYPQLYLGLYGLLLILIILFEPLGLTGLALRLARRLGHGGRAGPVISPLASSAAGSPAGPEARGGGKGRAP</sequence>
<feature type="compositionally biased region" description="Gly residues" evidence="6">
    <location>
        <begin position="337"/>
        <end position="346"/>
    </location>
</feature>
<dbReference type="Pfam" id="PF02653">
    <property type="entry name" value="BPD_transp_2"/>
    <property type="match status" value="1"/>
</dbReference>
<feature type="compositionally biased region" description="Low complexity" evidence="6">
    <location>
        <begin position="323"/>
        <end position="336"/>
    </location>
</feature>
<evidence type="ECO:0000256" key="6">
    <source>
        <dbReference type="SAM" id="MobiDB-lite"/>
    </source>
</evidence>
<evidence type="ECO:0000256" key="1">
    <source>
        <dbReference type="ARBA" id="ARBA00004651"/>
    </source>
</evidence>
<name>A0ABM7X153_9BACT</name>
<dbReference type="Proteomes" id="UP001162891">
    <property type="component" value="Chromosome"/>
</dbReference>
<feature type="transmembrane region" description="Helical" evidence="7">
    <location>
        <begin position="90"/>
        <end position="110"/>
    </location>
</feature>
<dbReference type="InterPro" id="IPR001851">
    <property type="entry name" value="ABC_transp_permease"/>
</dbReference>
<evidence type="ECO:0000313" key="8">
    <source>
        <dbReference type="EMBL" id="BDG05493.1"/>
    </source>
</evidence>
<evidence type="ECO:0000313" key="9">
    <source>
        <dbReference type="Proteomes" id="UP001162891"/>
    </source>
</evidence>
<keyword evidence="9" id="KW-1185">Reference proteome</keyword>
<organism evidence="8 9">
    <name type="scientific">Anaeromyxobacter oryzae</name>
    <dbReference type="NCBI Taxonomy" id="2918170"/>
    <lineage>
        <taxon>Bacteria</taxon>
        <taxon>Pseudomonadati</taxon>
        <taxon>Myxococcota</taxon>
        <taxon>Myxococcia</taxon>
        <taxon>Myxococcales</taxon>
        <taxon>Cystobacterineae</taxon>
        <taxon>Anaeromyxobacteraceae</taxon>
        <taxon>Anaeromyxobacter</taxon>
    </lineage>
</organism>
<feature type="region of interest" description="Disordered" evidence="6">
    <location>
        <begin position="323"/>
        <end position="346"/>
    </location>
</feature>
<feature type="transmembrane region" description="Helical" evidence="7">
    <location>
        <begin position="34"/>
        <end position="52"/>
    </location>
</feature>
<dbReference type="EMBL" id="AP025591">
    <property type="protein sequence ID" value="BDG05493.1"/>
    <property type="molecule type" value="Genomic_DNA"/>
</dbReference>
<dbReference type="PANTHER" id="PTHR30482">
    <property type="entry name" value="HIGH-AFFINITY BRANCHED-CHAIN AMINO ACID TRANSPORT SYSTEM PERMEASE"/>
    <property type="match status" value="1"/>
</dbReference>
<accession>A0ABM7X153</accession>
<keyword evidence="5 7" id="KW-0472">Membrane</keyword>
<evidence type="ECO:0000256" key="7">
    <source>
        <dbReference type="SAM" id="Phobius"/>
    </source>
</evidence>
<feature type="transmembrane region" description="Helical" evidence="7">
    <location>
        <begin position="6"/>
        <end position="27"/>
    </location>
</feature>
<protein>
    <recommendedName>
        <fullName evidence="10">Branched-chain amino acid ABC transporter permease</fullName>
    </recommendedName>
</protein>
<keyword evidence="3 7" id="KW-0812">Transmembrane</keyword>
<reference evidence="9" key="1">
    <citation type="journal article" date="2022" name="Int. J. Syst. Evol. Microbiol.">
        <title>Anaeromyxobacter oryzae sp. nov., Anaeromyxobacter diazotrophicus sp. nov. and Anaeromyxobacter paludicola sp. nov., isolated from paddy soils.</title>
        <authorList>
            <person name="Itoh H."/>
            <person name="Xu Z."/>
            <person name="Mise K."/>
            <person name="Masuda Y."/>
            <person name="Ushijima N."/>
            <person name="Hayakawa C."/>
            <person name="Shiratori Y."/>
            <person name="Senoo K."/>
        </authorList>
    </citation>
    <scope>NUCLEOTIDE SEQUENCE [LARGE SCALE GENOMIC DNA]</scope>
    <source>
        <strain evidence="9">Red232</strain>
    </source>
</reference>
<feature type="transmembrane region" description="Helical" evidence="7">
    <location>
        <begin position="281"/>
        <end position="305"/>
    </location>
</feature>
<feature type="transmembrane region" description="Helical" evidence="7">
    <location>
        <begin position="242"/>
        <end position="269"/>
    </location>
</feature>
<keyword evidence="4 7" id="KW-1133">Transmembrane helix</keyword>
<evidence type="ECO:0008006" key="10">
    <source>
        <dbReference type="Google" id="ProtNLM"/>
    </source>
</evidence>
<proteinExistence type="predicted"/>
<gene>
    <name evidence="8" type="ORF">AMOR_44890</name>
</gene>
<dbReference type="PANTHER" id="PTHR30482:SF10">
    <property type="entry name" value="HIGH-AFFINITY BRANCHED-CHAIN AMINO ACID TRANSPORT PROTEIN BRAE"/>
    <property type="match status" value="1"/>
</dbReference>
<keyword evidence="2" id="KW-1003">Cell membrane</keyword>
<dbReference type="InterPro" id="IPR043428">
    <property type="entry name" value="LivM-like"/>
</dbReference>
<feature type="transmembrane region" description="Helical" evidence="7">
    <location>
        <begin position="207"/>
        <end position="230"/>
    </location>
</feature>
<feature type="transmembrane region" description="Helical" evidence="7">
    <location>
        <begin position="156"/>
        <end position="175"/>
    </location>
</feature>
<evidence type="ECO:0000256" key="4">
    <source>
        <dbReference type="ARBA" id="ARBA00022989"/>
    </source>
</evidence>
<evidence type="ECO:0000256" key="2">
    <source>
        <dbReference type="ARBA" id="ARBA00022475"/>
    </source>
</evidence>
<comment type="subcellular location">
    <subcellularLocation>
        <location evidence="1">Cell membrane</location>
        <topology evidence="1">Multi-pass membrane protein</topology>
    </subcellularLocation>
</comment>
<feature type="transmembrane region" description="Helical" evidence="7">
    <location>
        <begin position="58"/>
        <end position="78"/>
    </location>
</feature>
<evidence type="ECO:0000256" key="5">
    <source>
        <dbReference type="ARBA" id="ARBA00023136"/>
    </source>
</evidence>
<evidence type="ECO:0000256" key="3">
    <source>
        <dbReference type="ARBA" id="ARBA00022692"/>
    </source>
</evidence>
<dbReference type="CDD" id="cd06581">
    <property type="entry name" value="TM_PBP1_LivM_like"/>
    <property type="match status" value="1"/>
</dbReference>